<dbReference type="OrthoDB" id="3482285at2759"/>
<evidence type="ECO:0000313" key="4">
    <source>
        <dbReference type="Proteomes" id="UP000886523"/>
    </source>
</evidence>
<dbReference type="InterPro" id="IPR029062">
    <property type="entry name" value="Class_I_gatase-like"/>
</dbReference>
<evidence type="ECO:0000313" key="3">
    <source>
        <dbReference type="EMBL" id="KAF9507159.1"/>
    </source>
</evidence>
<dbReference type="EMBL" id="MU129089">
    <property type="protein sequence ID" value="KAF9507159.1"/>
    <property type="molecule type" value="Genomic_DNA"/>
</dbReference>
<keyword evidence="4" id="KW-1185">Reference proteome</keyword>
<name>A0A9P6DQA2_9AGAM</name>
<feature type="chain" id="PRO_5040339196" description="ThuA-like domain-containing protein" evidence="1">
    <location>
        <begin position="16"/>
        <end position="291"/>
    </location>
</feature>
<organism evidence="3 4">
    <name type="scientific">Hydnum rufescens UP504</name>
    <dbReference type="NCBI Taxonomy" id="1448309"/>
    <lineage>
        <taxon>Eukaryota</taxon>
        <taxon>Fungi</taxon>
        <taxon>Dikarya</taxon>
        <taxon>Basidiomycota</taxon>
        <taxon>Agaricomycotina</taxon>
        <taxon>Agaricomycetes</taxon>
        <taxon>Cantharellales</taxon>
        <taxon>Hydnaceae</taxon>
        <taxon>Hydnum</taxon>
    </lineage>
</organism>
<feature type="signal peptide" evidence="1">
    <location>
        <begin position="1"/>
        <end position="15"/>
    </location>
</feature>
<dbReference type="Gene3D" id="3.40.50.880">
    <property type="match status" value="1"/>
</dbReference>
<dbReference type="InterPro" id="IPR029010">
    <property type="entry name" value="ThuA-like"/>
</dbReference>
<dbReference type="Proteomes" id="UP000886523">
    <property type="component" value="Unassembled WGS sequence"/>
</dbReference>
<gene>
    <name evidence="3" type="ORF">BS47DRAFT_1304366</name>
</gene>
<dbReference type="PANTHER" id="PTHR40469">
    <property type="entry name" value="SECRETED GLYCOSYL HYDROLASE"/>
    <property type="match status" value="1"/>
</dbReference>
<comment type="caution">
    <text evidence="3">The sequence shown here is derived from an EMBL/GenBank/DDBJ whole genome shotgun (WGS) entry which is preliminary data.</text>
</comment>
<keyword evidence="1" id="KW-0732">Signal</keyword>
<dbReference type="SUPFAM" id="SSF52317">
    <property type="entry name" value="Class I glutamine amidotransferase-like"/>
    <property type="match status" value="1"/>
</dbReference>
<reference evidence="3" key="1">
    <citation type="journal article" date="2020" name="Nat. Commun.">
        <title>Large-scale genome sequencing of mycorrhizal fungi provides insights into the early evolution of symbiotic traits.</title>
        <authorList>
            <person name="Miyauchi S."/>
            <person name="Kiss E."/>
            <person name="Kuo A."/>
            <person name="Drula E."/>
            <person name="Kohler A."/>
            <person name="Sanchez-Garcia M."/>
            <person name="Morin E."/>
            <person name="Andreopoulos B."/>
            <person name="Barry K.W."/>
            <person name="Bonito G."/>
            <person name="Buee M."/>
            <person name="Carver A."/>
            <person name="Chen C."/>
            <person name="Cichocki N."/>
            <person name="Clum A."/>
            <person name="Culley D."/>
            <person name="Crous P.W."/>
            <person name="Fauchery L."/>
            <person name="Girlanda M."/>
            <person name="Hayes R.D."/>
            <person name="Keri Z."/>
            <person name="LaButti K."/>
            <person name="Lipzen A."/>
            <person name="Lombard V."/>
            <person name="Magnuson J."/>
            <person name="Maillard F."/>
            <person name="Murat C."/>
            <person name="Nolan M."/>
            <person name="Ohm R.A."/>
            <person name="Pangilinan J."/>
            <person name="Pereira M.F."/>
            <person name="Perotto S."/>
            <person name="Peter M."/>
            <person name="Pfister S."/>
            <person name="Riley R."/>
            <person name="Sitrit Y."/>
            <person name="Stielow J.B."/>
            <person name="Szollosi G."/>
            <person name="Zifcakova L."/>
            <person name="Stursova M."/>
            <person name="Spatafora J.W."/>
            <person name="Tedersoo L."/>
            <person name="Vaario L.M."/>
            <person name="Yamada A."/>
            <person name="Yan M."/>
            <person name="Wang P."/>
            <person name="Xu J."/>
            <person name="Bruns T."/>
            <person name="Baldrian P."/>
            <person name="Vilgalys R."/>
            <person name="Dunand C."/>
            <person name="Henrissat B."/>
            <person name="Grigoriev I.V."/>
            <person name="Hibbett D."/>
            <person name="Nagy L.G."/>
            <person name="Martin F.M."/>
        </authorList>
    </citation>
    <scope>NUCLEOTIDE SEQUENCE</scope>
    <source>
        <strain evidence="3">UP504</strain>
    </source>
</reference>
<dbReference type="Pfam" id="PF06283">
    <property type="entry name" value="ThuA"/>
    <property type="match status" value="1"/>
</dbReference>
<dbReference type="AlphaFoldDB" id="A0A9P6DQA2"/>
<evidence type="ECO:0000256" key="1">
    <source>
        <dbReference type="SAM" id="SignalP"/>
    </source>
</evidence>
<dbReference type="PANTHER" id="PTHR40469:SF2">
    <property type="entry name" value="GALACTOSE-BINDING DOMAIN-LIKE SUPERFAMILY PROTEIN"/>
    <property type="match status" value="1"/>
</dbReference>
<proteinExistence type="predicted"/>
<accession>A0A9P6DQA2</accession>
<protein>
    <recommendedName>
        <fullName evidence="2">ThuA-like domain-containing protein</fullName>
    </recommendedName>
</protein>
<evidence type="ECO:0000259" key="2">
    <source>
        <dbReference type="Pfam" id="PF06283"/>
    </source>
</evidence>
<feature type="domain" description="ThuA-like" evidence="2">
    <location>
        <begin position="18"/>
        <end position="256"/>
    </location>
</feature>
<sequence length="291" mass="31410">MLFLLSLFSLPLAMALPKVLIYSRTLGFRHESIPTAISALQSQTSKYNVLFDATEDNTFFTQSNLSNYDAILFLSTTDSNATVRVEVLNTDEKAAFQQYLALGGNYIGVHSSSDSLTETPFFGNETGAYFDYHPPLTNATIVVLNSSNPSTSGLPTRWPVQDEMYNFKSDPRSLGAFVLLTVDESTYTDTGTRVYNQGSPHPIAWGQEHGAGALMGGASAPVTGIGRSWYTSLGHLSETWEDPLFLSHVMGGIQWALESGSTRAFNTQALVGNANSTTPTSSRSATVSGST</sequence>